<accession>A0A081AAS7</accession>
<organism evidence="1 2">
    <name type="scientific">Phytophthora nicotianae P1976</name>
    <dbReference type="NCBI Taxonomy" id="1317066"/>
    <lineage>
        <taxon>Eukaryota</taxon>
        <taxon>Sar</taxon>
        <taxon>Stramenopiles</taxon>
        <taxon>Oomycota</taxon>
        <taxon>Peronosporomycetes</taxon>
        <taxon>Peronosporales</taxon>
        <taxon>Peronosporaceae</taxon>
        <taxon>Phytophthora</taxon>
    </lineage>
</organism>
<gene>
    <name evidence="1" type="ORF">F444_08537</name>
</gene>
<dbReference type="Proteomes" id="UP000028582">
    <property type="component" value="Unassembled WGS sequence"/>
</dbReference>
<dbReference type="EMBL" id="ANJA01001610">
    <property type="protein sequence ID" value="ETO75988.1"/>
    <property type="molecule type" value="Genomic_DNA"/>
</dbReference>
<dbReference type="AlphaFoldDB" id="A0A081AAS7"/>
<evidence type="ECO:0000313" key="1">
    <source>
        <dbReference type="EMBL" id="ETO75988.1"/>
    </source>
</evidence>
<feature type="non-terminal residue" evidence="1">
    <location>
        <position position="72"/>
    </location>
</feature>
<name>A0A081AAS7_PHYNI</name>
<protein>
    <submittedName>
        <fullName evidence="1">Uncharacterized protein</fullName>
    </submittedName>
</protein>
<feature type="non-terminal residue" evidence="1">
    <location>
        <position position="1"/>
    </location>
</feature>
<evidence type="ECO:0000313" key="2">
    <source>
        <dbReference type="Proteomes" id="UP000028582"/>
    </source>
</evidence>
<reference evidence="1 2" key="1">
    <citation type="submission" date="2013-11" db="EMBL/GenBank/DDBJ databases">
        <title>The Genome Sequence of Phytophthora parasitica P1976.</title>
        <authorList>
            <consortium name="The Broad Institute Genomics Platform"/>
            <person name="Russ C."/>
            <person name="Tyler B."/>
            <person name="Panabieres F."/>
            <person name="Shan W."/>
            <person name="Tripathy S."/>
            <person name="Grunwald N."/>
            <person name="Machado M."/>
            <person name="Johnson C.S."/>
            <person name="Walker B."/>
            <person name="Young S."/>
            <person name="Zeng Q."/>
            <person name="Gargeya S."/>
            <person name="Fitzgerald M."/>
            <person name="Haas B."/>
            <person name="Abouelleil A."/>
            <person name="Allen A.W."/>
            <person name="Alvarado L."/>
            <person name="Arachchi H.M."/>
            <person name="Berlin A.M."/>
            <person name="Chapman S.B."/>
            <person name="Gainer-Dewar J."/>
            <person name="Goldberg J."/>
            <person name="Griggs A."/>
            <person name="Gujja S."/>
            <person name="Hansen M."/>
            <person name="Howarth C."/>
            <person name="Imamovic A."/>
            <person name="Ireland A."/>
            <person name="Larimer J."/>
            <person name="McCowan C."/>
            <person name="Murphy C."/>
            <person name="Pearson M."/>
            <person name="Poon T.W."/>
            <person name="Priest M."/>
            <person name="Roberts A."/>
            <person name="Saif S."/>
            <person name="Shea T."/>
            <person name="Sisk P."/>
            <person name="Sykes S."/>
            <person name="Wortman J."/>
            <person name="Nusbaum C."/>
            <person name="Birren B."/>
        </authorList>
    </citation>
    <scope>NUCLEOTIDE SEQUENCE [LARGE SCALE GENOMIC DNA]</scope>
    <source>
        <strain evidence="1 2">P1976</strain>
    </source>
</reference>
<comment type="caution">
    <text evidence="1">The sequence shown here is derived from an EMBL/GenBank/DDBJ whole genome shotgun (WGS) entry which is preliminary data.</text>
</comment>
<sequence length="72" mass="8372">VVRADKHYFAVRHLLTGEEVDVHPSRLKFYADHSLQVTEELRNHIAAQGLMLSVAELKEARWNKAKKDYEVL</sequence>
<proteinExistence type="predicted"/>